<protein>
    <recommendedName>
        <fullName evidence="2">FAS1 domain-containing protein</fullName>
    </recommendedName>
</protein>
<evidence type="ECO:0000256" key="1">
    <source>
        <dbReference type="ARBA" id="ARBA00007843"/>
    </source>
</evidence>
<keyword evidence="4" id="KW-1185">Reference proteome</keyword>
<evidence type="ECO:0000313" key="3">
    <source>
        <dbReference type="EMBL" id="KAJ6311865.1"/>
    </source>
</evidence>
<dbReference type="Pfam" id="PF02469">
    <property type="entry name" value="Fasciclin"/>
    <property type="match status" value="1"/>
</dbReference>
<dbReference type="InterPro" id="IPR036378">
    <property type="entry name" value="FAS1_dom_sf"/>
</dbReference>
<dbReference type="PROSITE" id="PS50213">
    <property type="entry name" value="FAS1"/>
    <property type="match status" value="1"/>
</dbReference>
<comment type="similarity">
    <text evidence="1">Belongs to the fasciclin-like AGP family.</text>
</comment>
<evidence type="ECO:0000313" key="4">
    <source>
        <dbReference type="Proteomes" id="UP001141253"/>
    </source>
</evidence>
<gene>
    <name evidence="3" type="ORF">OIU77_013589</name>
</gene>
<dbReference type="EMBL" id="JAPFFI010000024">
    <property type="protein sequence ID" value="KAJ6311865.1"/>
    <property type="molecule type" value="Genomic_DNA"/>
</dbReference>
<evidence type="ECO:0000259" key="2">
    <source>
        <dbReference type="PROSITE" id="PS50213"/>
    </source>
</evidence>
<proteinExistence type="inferred from homology"/>
<dbReference type="Proteomes" id="UP001141253">
    <property type="component" value="Chromosome 10"/>
</dbReference>
<dbReference type="InterPro" id="IPR000782">
    <property type="entry name" value="FAS1_domain"/>
</dbReference>
<dbReference type="SUPFAM" id="SSF82153">
    <property type="entry name" value="FAS1 domain"/>
    <property type="match status" value="1"/>
</dbReference>
<reference evidence="3" key="1">
    <citation type="submission" date="2022-10" db="EMBL/GenBank/DDBJ databases">
        <authorList>
            <person name="Hyden B.L."/>
            <person name="Feng K."/>
            <person name="Yates T."/>
            <person name="Jawdy S."/>
            <person name="Smart L.B."/>
            <person name="Muchero W."/>
        </authorList>
    </citation>
    <scope>NUCLEOTIDE SEQUENCE</scope>
    <source>
        <tissue evidence="3">Shoot tip</tissue>
    </source>
</reference>
<feature type="domain" description="FAS1" evidence="2">
    <location>
        <begin position="64"/>
        <end position="198"/>
    </location>
</feature>
<organism evidence="3 4">
    <name type="scientific">Salix suchowensis</name>
    <dbReference type="NCBI Taxonomy" id="1278906"/>
    <lineage>
        <taxon>Eukaryota</taxon>
        <taxon>Viridiplantae</taxon>
        <taxon>Streptophyta</taxon>
        <taxon>Embryophyta</taxon>
        <taxon>Tracheophyta</taxon>
        <taxon>Spermatophyta</taxon>
        <taxon>Magnoliopsida</taxon>
        <taxon>eudicotyledons</taxon>
        <taxon>Gunneridae</taxon>
        <taxon>Pentapetalae</taxon>
        <taxon>rosids</taxon>
        <taxon>fabids</taxon>
        <taxon>Malpighiales</taxon>
        <taxon>Salicaceae</taxon>
        <taxon>Saliceae</taxon>
        <taxon>Salix</taxon>
    </lineage>
</organism>
<dbReference type="Gene3D" id="2.30.180.10">
    <property type="entry name" value="FAS1 domain"/>
    <property type="match status" value="1"/>
</dbReference>
<comment type="caution">
    <text evidence="3">The sequence shown here is derived from an EMBL/GenBank/DDBJ whole genome shotgun (WGS) entry which is preliminary data.</text>
</comment>
<accession>A0ABQ8ZUC2</accession>
<name>A0ABQ8ZUC2_9ROSI</name>
<sequence>MELRRQKPHSQQGNWNVSDAVIVKENEERILREELNSFCRSGDLYLLPFGDYGISSPASRGPNRTIRTRKVSKDEAIGRFGEMMIEMLPEDLAFTVFVPSEKAFQRDLKLQLNDSLVAEKRNDTYAVVSRILGFSAVPQTLSSTTVSSSKEVFYDSLSGFTLYISKDLDGMLVVNRIRSEMVDLKRGEIIVHIMDGVIMDAEFEQAVQPDYTEED</sequence>
<dbReference type="PANTHER" id="PTHR37232">
    <property type="entry name" value="FASCICLIN DOMAIN PROTEIN"/>
    <property type="match status" value="1"/>
</dbReference>
<reference evidence="3" key="2">
    <citation type="journal article" date="2023" name="Int. J. Mol. Sci.">
        <title>De Novo Assembly and Annotation of 11 Diverse Shrub Willow (Salix) Genomes Reveals Novel Gene Organization in Sex-Linked Regions.</title>
        <authorList>
            <person name="Hyden B."/>
            <person name="Feng K."/>
            <person name="Yates T.B."/>
            <person name="Jawdy S."/>
            <person name="Cereghino C."/>
            <person name="Smart L.B."/>
            <person name="Muchero W."/>
        </authorList>
    </citation>
    <scope>NUCLEOTIDE SEQUENCE</scope>
    <source>
        <tissue evidence="3">Shoot tip</tissue>
    </source>
</reference>
<dbReference type="PANTHER" id="PTHR37232:SF2">
    <property type="entry name" value="FAS1 DOMAIN-CONTAINING PROTEIN"/>
    <property type="match status" value="1"/>
</dbReference>